<dbReference type="InterPro" id="IPR011335">
    <property type="entry name" value="Restrct_endonuc-II-like"/>
</dbReference>
<evidence type="ECO:0000313" key="4">
    <source>
        <dbReference type="Proteomes" id="UP000503096"/>
    </source>
</evidence>
<organism evidence="3 4">
    <name type="scientific">Usitatibacter palustris</name>
    <dbReference type="NCBI Taxonomy" id="2732487"/>
    <lineage>
        <taxon>Bacteria</taxon>
        <taxon>Pseudomonadati</taxon>
        <taxon>Pseudomonadota</taxon>
        <taxon>Betaproteobacteria</taxon>
        <taxon>Nitrosomonadales</taxon>
        <taxon>Usitatibacteraceae</taxon>
        <taxon>Usitatibacter</taxon>
    </lineage>
</organism>
<dbReference type="InterPro" id="IPR011856">
    <property type="entry name" value="tRNA_endonuc-like_dom_sf"/>
</dbReference>
<dbReference type="FunCoup" id="A0A6M4H2P3">
    <property type="interactions" value="278"/>
</dbReference>
<name>A0A6M4H2P3_9PROT</name>
<accession>A0A6M4H2P3</accession>
<dbReference type="InterPro" id="IPR003509">
    <property type="entry name" value="UPF0102_YraN-like"/>
</dbReference>
<dbReference type="GO" id="GO:0003676">
    <property type="term" value="F:nucleic acid binding"/>
    <property type="evidence" value="ECO:0007669"/>
    <property type="project" value="InterPro"/>
</dbReference>
<dbReference type="Pfam" id="PF02021">
    <property type="entry name" value="UPF0102"/>
    <property type="match status" value="1"/>
</dbReference>
<proteinExistence type="inferred from homology"/>
<gene>
    <name evidence="3" type="ORF">DSM104440_00621</name>
</gene>
<sequence>MRTQAQNDGDEAEERAARYLASQGLAIVTRNYRTRLGEIDLVAKDGEVLVFVEVRRRTRSERYGGAAGSVDGLKRRRLVAAARHYLSRLREEPVCRFDVVAMQGDECTWLRDAFGTA</sequence>
<dbReference type="Proteomes" id="UP000503096">
    <property type="component" value="Chromosome"/>
</dbReference>
<dbReference type="EMBL" id="CP053073">
    <property type="protein sequence ID" value="QJR13831.1"/>
    <property type="molecule type" value="Genomic_DNA"/>
</dbReference>
<evidence type="ECO:0000256" key="1">
    <source>
        <dbReference type="ARBA" id="ARBA00006738"/>
    </source>
</evidence>
<dbReference type="Gene3D" id="3.40.1350.10">
    <property type="match status" value="1"/>
</dbReference>
<comment type="similarity">
    <text evidence="1 2">Belongs to the UPF0102 family.</text>
</comment>
<dbReference type="RefSeq" id="WP_171160570.1">
    <property type="nucleotide sequence ID" value="NZ_CP053073.1"/>
</dbReference>
<dbReference type="InParanoid" id="A0A6M4H2P3"/>
<dbReference type="NCBIfam" id="TIGR00252">
    <property type="entry name" value="YraN family protein"/>
    <property type="match status" value="1"/>
</dbReference>
<dbReference type="AlphaFoldDB" id="A0A6M4H2P3"/>
<protein>
    <recommendedName>
        <fullName evidence="2">UPF0102 protein DSM104440_00621</fullName>
    </recommendedName>
</protein>
<evidence type="ECO:0000256" key="2">
    <source>
        <dbReference type="HAMAP-Rule" id="MF_00048"/>
    </source>
</evidence>
<dbReference type="NCBIfam" id="NF009150">
    <property type="entry name" value="PRK12497.1-3"/>
    <property type="match status" value="1"/>
</dbReference>
<dbReference type="SUPFAM" id="SSF52980">
    <property type="entry name" value="Restriction endonuclease-like"/>
    <property type="match status" value="1"/>
</dbReference>
<keyword evidence="4" id="KW-1185">Reference proteome</keyword>
<evidence type="ECO:0000313" key="3">
    <source>
        <dbReference type="EMBL" id="QJR13831.1"/>
    </source>
</evidence>
<dbReference type="PANTHER" id="PTHR34039:SF1">
    <property type="entry name" value="UPF0102 PROTEIN YRAN"/>
    <property type="match status" value="1"/>
</dbReference>
<dbReference type="HAMAP" id="MF_00048">
    <property type="entry name" value="UPF0102"/>
    <property type="match status" value="1"/>
</dbReference>
<dbReference type="PANTHER" id="PTHR34039">
    <property type="entry name" value="UPF0102 PROTEIN YRAN"/>
    <property type="match status" value="1"/>
</dbReference>
<dbReference type="KEGG" id="upl:DSM104440_00621"/>
<reference evidence="3 4" key="1">
    <citation type="submission" date="2020-04" db="EMBL/GenBank/DDBJ databases">
        <title>Usitatibacter rugosus gen. nov., sp. nov. and Usitatibacter palustris sp. nov., novel members of Usitatibacteraceae fam. nov. within the order Nitrosomonadales isolated from soil.</title>
        <authorList>
            <person name="Huber K.J."/>
            <person name="Neumann-Schaal M."/>
            <person name="Geppert A."/>
            <person name="Luckner M."/>
            <person name="Wanner G."/>
            <person name="Overmann J."/>
        </authorList>
    </citation>
    <scope>NUCLEOTIDE SEQUENCE [LARGE SCALE GENOMIC DNA]</scope>
    <source>
        <strain evidence="3 4">Swamp67</strain>
    </source>
</reference>